<name>A0AAW5HJX5_PSEPU</name>
<keyword evidence="2" id="KW-0732">Signal</keyword>
<dbReference type="Pfam" id="PF10001">
    <property type="entry name" value="DUF2242"/>
    <property type="match status" value="1"/>
</dbReference>
<dbReference type="EMBL" id="JAMHFX010000167">
    <property type="protein sequence ID" value="MCO1621455.1"/>
    <property type="molecule type" value="Genomic_DNA"/>
</dbReference>
<evidence type="ECO:0000313" key="3">
    <source>
        <dbReference type="EMBL" id="MCO1621455.1"/>
    </source>
</evidence>
<dbReference type="InterPro" id="IPR018718">
    <property type="entry name" value="DUF2242"/>
</dbReference>
<evidence type="ECO:0000256" key="1">
    <source>
        <dbReference type="SAM" id="MobiDB-lite"/>
    </source>
</evidence>
<sequence length="272" mass="27942">MTRSSVFGALGLALVLAGVTGCSSKKAAVYEHENFDDSGTFSRSFPVSDAGSCEAARRALLSQGYIITSSGANQVVGNKSFQQNSENHLQISFNVTCAPDVSDDQHSTMFANALQDRYALKKSNTSASLGVGVLGSVSMPIGSSDDSMVKVASETVTAAQFYDRYFALVESYLPKPKKVEKAKVEAPKVEKPAVDLGLPEQAAVNPVAPAPAAAPLIEAAPAPAGVAPASEAAAAPVVDDSQGSQPVAPPVEAAPIQVQQDAQPAEPAAPSL</sequence>
<feature type="region of interest" description="Disordered" evidence="1">
    <location>
        <begin position="228"/>
        <end position="272"/>
    </location>
</feature>
<evidence type="ECO:0000313" key="4">
    <source>
        <dbReference type="Proteomes" id="UP001202943"/>
    </source>
</evidence>
<dbReference type="PROSITE" id="PS51257">
    <property type="entry name" value="PROKAR_LIPOPROTEIN"/>
    <property type="match status" value="1"/>
</dbReference>
<feature type="signal peptide" evidence="2">
    <location>
        <begin position="1"/>
        <end position="27"/>
    </location>
</feature>
<reference evidence="3" key="1">
    <citation type="submission" date="2022-05" db="EMBL/GenBank/DDBJ databases">
        <authorList>
            <person name="Yi M."/>
        </authorList>
    </citation>
    <scope>NUCLEOTIDE SEQUENCE</scope>
    <source>
        <strain evidence="3">DS2</strain>
    </source>
</reference>
<feature type="compositionally biased region" description="Low complexity" evidence="1">
    <location>
        <begin position="228"/>
        <end position="238"/>
    </location>
</feature>
<dbReference type="AlphaFoldDB" id="A0AAW5HJX5"/>
<dbReference type="RefSeq" id="WP_209964478.1">
    <property type="nucleotide sequence ID" value="NZ_JAMHFX010000167.1"/>
</dbReference>
<feature type="compositionally biased region" description="Low complexity" evidence="1">
    <location>
        <begin position="257"/>
        <end position="272"/>
    </location>
</feature>
<proteinExistence type="predicted"/>
<organism evidence="3 4">
    <name type="scientific">Pseudomonas putida</name>
    <name type="common">Arthrobacter siderocapsulatus</name>
    <dbReference type="NCBI Taxonomy" id="303"/>
    <lineage>
        <taxon>Bacteria</taxon>
        <taxon>Pseudomonadati</taxon>
        <taxon>Pseudomonadota</taxon>
        <taxon>Gammaproteobacteria</taxon>
        <taxon>Pseudomonadales</taxon>
        <taxon>Pseudomonadaceae</taxon>
        <taxon>Pseudomonas</taxon>
    </lineage>
</organism>
<evidence type="ECO:0000256" key="2">
    <source>
        <dbReference type="SAM" id="SignalP"/>
    </source>
</evidence>
<reference evidence="3" key="2">
    <citation type="submission" date="2023-08" db="EMBL/GenBank/DDBJ databases">
        <title>Isolation, Identification, Denitrification Characteristics of A Highly Efficient Aerobic Denitrifying Bacterial Strain DS2.</title>
        <authorList>
            <person name="Wang H."/>
        </authorList>
    </citation>
    <scope>NUCLEOTIDE SEQUENCE</scope>
    <source>
        <strain evidence="3">DS2</strain>
    </source>
</reference>
<accession>A0AAW5HJX5</accession>
<gene>
    <name evidence="3" type="ORF">M8C81_12670</name>
</gene>
<feature type="chain" id="PRO_5043868197" evidence="2">
    <location>
        <begin position="28"/>
        <end position="272"/>
    </location>
</feature>
<comment type="caution">
    <text evidence="3">The sequence shown here is derived from an EMBL/GenBank/DDBJ whole genome shotgun (WGS) entry which is preliminary data.</text>
</comment>
<protein>
    <submittedName>
        <fullName evidence="3">DUF2242 domain-containing protein</fullName>
    </submittedName>
</protein>
<dbReference type="Proteomes" id="UP001202943">
    <property type="component" value="Unassembled WGS sequence"/>
</dbReference>